<keyword evidence="1" id="KW-0812">Transmembrane</keyword>
<reference evidence="2 3" key="1">
    <citation type="submission" date="2015-12" db="EMBL/GenBank/DDBJ databases">
        <title>Draft genome sequence of Moniliophthora roreri, the causal agent of frosty pod rot of cacao.</title>
        <authorList>
            <person name="Aime M.C."/>
            <person name="Diaz-Valderrama J.R."/>
            <person name="Kijpornyongpan T."/>
            <person name="Phillips-Mora W."/>
        </authorList>
    </citation>
    <scope>NUCLEOTIDE SEQUENCE [LARGE SCALE GENOMIC DNA]</scope>
    <source>
        <strain evidence="2 3">MCA 2952</strain>
    </source>
</reference>
<evidence type="ECO:0000313" key="2">
    <source>
        <dbReference type="EMBL" id="KTB36956.1"/>
    </source>
</evidence>
<protein>
    <recommendedName>
        <fullName evidence="4">G-protein coupled receptors family 1 profile domain-containing protein</fullName>
    </recommendedName>
</protein>
<evidence type="ECO:0008006" key="4">
    <source>
        <dbReference type="Google" id="ProtNLM"/>
    </source>
</evidence>
<comment type="caution">
    <text evidence="2">The sequence shown here is derived from an EMBL/GenBank/DDBJ whole genome shotgun (WGS) entry which is preliminary data.</text>
</comment>
<proteinExistence type="predicted"/>
<dbReference type="EMBL" id="LATX01001871">
    <property type="protein sequence ID" value="KTB36956.1"/>
    <property type="molecule type" value="Genomic_DNA"/>
</dbReference>
<dbReference type="Proteomes" id="UP000054988">
    <property type="component" value="Unassembled WGS sequence"/>
</dbReference>
<dbReference type="AlphaFoldDB" id="A0A0W0FKU5"/>
<gene>
    <name evidence="2" type="ORF">WG66_10412</name>
</gene>
<keyword evidence="1" id="KW-1133">Transmembrane helix</keyword>
<evidence type="ECO:0000256" key="1">
    <source>
        <dbReference type="SAM" id="Phobius"/>
    </source>
</evidence>
<accession>A0A0W0FKU5</accession>
<evidence type="ECO:0000313" key="3">
    <source>
        <dbReference type="Proteomes" id="UP000054988"/>
    </source>
</evidence>
<organism evidence="2 3">
    <name type="scientific">Moniliophthora roreri</name>
    <name type="common">Frosty pod rot fungus</name>
    <name type="synonym">Monilia roreri</name>
    <dbReference type="NCBI Taxonomy" id="221103"/>
    <lineage>
        <taxon>Eukaryota</taxon>
        <taxon>Fungi</taxon>
        <taxon>Dikarya</taxon>
        <taxon>Basidiomycota</taxon>
        <taxon>Agaricomycotina</taxon>
        <taxon>Agaricomycetes</taxon>
        <taxon>Agaricomycetidae</taxon>
        <taxon>Agaricales</taxon>
        <taxon>Marasmiineae</taxon>
        <taxon>Marasmiaceae</taxon>
        <taxon>Moniliophthora</taxon>
    </lineage>
</organism>
<name>A0A0W0FKU5_MONRR</name>
<feature type="transmembrane region" description="Helical" evidence="1">
    <location>
        <begin position="148"/>
        <end position="171"/>
    </location>
</feature>
<feature type="transmembrane region" description="Helical" evidence="1">
    <location>
        <begin position="65"/>
        <end position="89"/>
    </location>
</feature>
<sequence>MIKHHDDGLNQMLAVSAIRTFFLDFVPPLSTLWQQIFLISSDMDANSGKEAAVPHNIINGTHSQLIAFLVLNIWTSHFALPILLFIVLAKKVQRHATFANLIAASLLYGVPAISSIAAFTLVLQMFLVIRASFYGQSYHERDHVFRTWLMVVAPYAAWLISIVVTAAVGAANPENVSRGRRFFYCSVLSDPLTDTIMIAAALVLFATLALEVATVILFYKGWRKVQQGSSSKGIELNLPLRILSFGLYLVLCMRYISSVIPEAIVKRLFLGYSLSLLSVQSPESPAPDLIIASASSVVVFIFGTQKDIIRVFCFWKKVPRRDSDNSSIGSVEKRELTLD</sequence>
<feature type="transmembrane region" description="Helical" evidence="1">
    <location>
        <begin position="101"/>
        <end position="127"/>
    </location>
</feature>
<feature type="transmembrane region" description="Helical" evidence="1">
    <location>
        <begin position="240"/>
        <end position="264"/>
    </location>
</feature>
<keyword evidence="1" id="KW-0472">Membrane</keyword>
<feature type="transmembrane region" description="Helical" evidence="1">
    <location>
        <begin position="196"/>
        <end position="219"/>
    </location>
</feature>